<dbReference type="AlphaFoldDB" id="A0A1X7TJ01"/>
<dbReference type="InParanoid" id="A0A1X7TJ01"/>
<sequence>IPECYSQSIAMLSNPVNTSIPSGGYYVTGHPVTCSSSGYVNCQNFDYNNVIDYENDNFTLTVVFQVQATYNSITGDVCANGVTNDTANLLCQNIFHDPSSNLQATGFLTTDYSTFVFNSVAYSVDCSSGIDTCPGTQVSNCDSYGGLLAVKCVIQCYSQSTVMLSNPVNTTIPSGGYYLTGHPVTCSSS</sequence>
<evidence type="ECO:0000313" key="1">
    <source>
        <dbReference type="EnsemblMetazoa" id="Aqu2.1.14809_001"/>
    </source>
</evidence>
<reference evidence="1" key="1">
    <citation type="submission" date="2017-05" db="UniProtKB">
        <authorList>
            <consortium name="EnsemblMetazoa"/>
        </authorList>
    </citation>
    <scope>IDENTIFICATION</scope>
</reference>
<dbReference type="EnsemblMetazoa" id="Aqu2.1.14809_001">
    <property type="protein sequence ID" value="Aqu2.1.14809_001"/>
    <property type="gene ID" value="Aqu2.1.14809"/>
</dbReference>
<organism evidence="1">
    <name type="scientific">Amphimedon queenslandica</name>
    <name type="common">Sponge</name>
    <dbReference type="NCBI Taxonomy" id="400682"/>
    <lineage>
        <taxon>Eukaryota</taxon>
        <taxon>Metazoa</taxon>
        <taxon>Porifera</taxon>
        <taxon>Demospongiae</taxon>
        <taxon>Heteroscleromorpha</taxon>
        <taxon>Haplosclerida</taxon>
        <taxon>Niphatidae</taxon>
        <taxon>Amphimedon</taxon>
    </lineage>
</organism>
<protein>
    <recommendedName>
        <fullName evidence="2">SRCR domain-containing protein</fullName>
    </recommendedName>
</protein>
<name>A0A1X7TJ01_AMPQE</name>
<proteinExistence type="predicted"/>
<accession>A0A1X7TJ01</accession>
<evidence type="ECO:0008006" key="2">
    <source>
        <dbReference type="Google" id="ProtNLM"/>
    </source>
</evidence>